<dbReference type="Proteomes" id="UP001470288">
    <property type="component" value="Unassembled WGS sequence"/>
</dbReference>
<feature type="domain" description="HTH cro/C1-type" evidence="1">
    <location>
        <begin position="38"/>
        <end position="72"/>
    </location>
</feature>
<accession>A0ABV1I3A0</accession>
<reference evidence="2 3" key="1">
    <citation type="submission" date="2024-03" db="EMBL/GenBank/DDBJ databases">
        <title>Human intestinal bacterial collection.</title>
        <authorList>
            <person name="Pauvert C."/>
            <person name="Hitch T.C.A."/>
            <person name="Clavel T."/>
        </authorList>
    </citation>
    <scope>NUCLEOTIDE SEQUENCE [LARGE SCALE GENOMIC DNA]</scope>
    <source>
        <strain evidence="2 3">CLA-AA-H78B</strain>
    </source>
</reference>
<name>A0ABV1I3A0_9FIRM</name>
<evidence type="ECO:0000259" key="1">
    <source>
        <dbReference type="PROSITE" id="PS50943"/>
    </source>
</evidence>
<keyword evidence="3" id="KW-1185">Reference proteome</keyword>
<comment type="caution">
    <text evidence="2">The sequence shown here is derived from an EMBL/GenBank/DDBJ whole genome shotgun (WGS) entry which is preliminary data.</text>
</comment>
<organism evidence="2 3">
    <name type="scientific">Hominiventricola aquisgranensis</name>
    <dbReference type="NCBI Taxonomy" id="3133164"/>
    <lineage>
        <taxon>Bacteria</taxon>
        <taxon>Bacillati</taxon>
        <taxon>Bacillota</taxon>
        <taxon>Clostridia</taxon>
        <taxon>Lachnospirales</taxon>
        <taxon>Lachnospiraceae</taxon>
        <taxon>Hominiventricola</taxon>
    </lineage>
</organism>
<dbReference type="PROSITE" id="PS50943">
    <property type="entry name" value="HTH_CROC1"/>
    <property type="match status" value="1"/>
</dbReference>
<dbReference type="InterPro" id="IPR010982">
    <property type="entry name" value="Lambda_DNA-bd_dom_sf"/>
</dbReference>
<protein>
    <recommendedName>
        <fullName evidence="1">HTH cro/C1-type domain-containing protein</fullName>
    </recommendedName>
</protein>
<dbReference type="EMBL" id="JBBMFC010000024">
    <property type="protein sequence ID" value="MEQ2579664.1"/>
    <property type="molecule type" value="Genomic_DNA"/>
</dbReference>
<sequence>MENRYKKIREDYEFTKQGCRLTMEELAEIFKEKGYSTLTYNAIRKIETDRRNVSDYELKAYCEVFDTTADFLLGISNFKPIDEDVAMISKVTGLSDISIDRLKQYTKLQRDVIDKLLSTKAMEKIIEAYIYRNSQYFQKIEIVDSICGKRTASDKENSDFHFFQSVEMLKEALNLVSNDRELFFELNNTHGKIAKEKMWKIAVQMEIKNLGFDKTIAHLTRDKKHVPSYVFDYVKELQAKKESDDK</sequence>
<evidence type="ECO:0000313" key="2">
    <source>
        <dbReference type="EMBL" id="MEQ2579664.1"/>
    </source>
</evidence>
<gene>
    <name evidence="2" type="ORF">WMO62_12675</name>
</gene>
<proteinExistence type="predicted"/>
<evidence type="ECO:0000313" key="3">
    <source>
        <dbReference type="Proteomes" id="UP001470288"/>
    </source>
</evidence>
<dbReference type="RefSeq" id="WP_349144860.1">
    <property type="nucleotide sequence ID" value="NZ_JBBMFC010000024.1"/>
</dbReference>
<dbReference type="InterPro" id="IPR001387">
    <property type="entry name" value="Cro/C1-type_HTH"/>
</dbReference>
<dbReference type="SUPFAM" id="SSF47413">
    <property type="entry name" value="lambda repressor-like DNA-binding domains"/>
    <property type="match status" value="1"/>
</dbReference>
<dbReference type="Gene3D" id="1.10.260.40">
    <property type="entry name" value="lambda repressor-like DNA-binding domains"/>
    <property type="match status" value="1"/>
</dbReference>